<gene>
    <name evidence="2" type="ORF">BO94DRAFT_534914</name>
</gene>
<name>A0A317WNH0_9EURO</name>
<organism evidence="2 3">
    <name type="scientific">Aspergillus sclerotioniger CBS 115572</name>
    <dbReference type="NCBI Taxonomy" id="1450535"/>
    <lineage>
        <taxon>Eukaryota</taxon>
        <taxon>Fungi</taxon>
        <taxon>Dikarya</taxon>
        <taxon>Ascomycota</taxon>
        <taxon>Pezizomycotina</taxon>
        <taxon>Eurotiomycetes</taxon>
        <taxon>Eurotiomycetidae</taxon>
        <taxon>Eurotiales</taxon>
        <taxon>Aspergillaceae</taxon>
        <taxon>Aspergillus</taxon>
        <taxon>Aspergillus subgen. Circumdati</taxon>
    </lineage>
</organism>
<evidence type="ECO:0000313" key="2">
    <source>
        <dbReference type="EMBL" id="PWY87913.1"/>
    </source>
</evidence>
<feature type="region of interest" description="Disordered" evidence="1">
    <location>
        <begin position="1"/>
        <end position="62"/>
    </location>
</feature>
<feature type="compositionally biased region" description="Polar residues" evidence="1">
    <location>
        <begin position="1"/>
        <end position="19"/>
    </location>
</feature>
<reference evidence="2 3" key="1">
    <citation type="submission" date="2016-12" db="EMBL/GenBank/DDBJ databases">
        <title>The genomes of Aspergillus section Nigri reveals drivers in fungal speciation.</title>
        <authorList>
            <consortium name="DOE Joint Genome Institute"/>
            <person name="Vesth T.C."/>
            <person name="Nybo J."/>
            <person name="Theobald S."/>
            <person name="Brandl J."/>
            <person name="Frisvad J.C."/>
            <person name="Nielsen K.F."/>
            <person name="Lyhne E.K."/>
            <person name="Kogle M.E."/>
            <person name="Kuo A."/>
            <person name="Riley R."/>
            <person name="Clum A."/>
            <person name="Nolan M."/>
            <person name="Lipzen A."/>
            <person name="Salamov A."/>
            <person name="Henrissat B."/>
            <person name="Wiebenga A."/>
            <person name="De Vries R.P."/>
            <person name="Grigoriev I.V."/>
            <person name="Mortensen U.H."/>
            <person name="Andersen M.R."/>
            <person name="Baker S.E."/>
        </authorList>
    </citation>
    <scope>NUCLEOTIDE SEQUENCE [LARGE SCALE GENOMIC DNA]</scope>
    <source>
        <strain evidence="2 3">CBS 115572</strain>
    </source>
</reference>
<keyword evidence="3" id="KW-1185">Reference proteome</keyword>
<dbReference type="AlphaFoldDB" id="A0A317WNH0"/>
<evidence type="ECO:0000313" key="3">
    <source>
        <dbReference type="Proteomes" id="UP000246702"/>
    </source>
</evidence>
<comment type="caution">
    <text evidence="2">The sequence shown here is derived from an EMBL/GenBank/DDBJ whole genome shotgun (WGS) entry which is preliminary data.</text>
</comment>
<protein>
    <submittedName>
        <fullName evidence="2">Uncharacterized protein</fullName>
    </submittedName>
</protein>
<dbReference type="RefSeq" id="XP_025467696.1">
    <property type="nucleotide sequence ID" value="XM_025611653.1"/>
</dbReference>
<feature type="compositionally biased region" description="Polar residues" evidence="1">
    <location>
        <begin position="28"/>
        <end position="45"/>
    </location>
</feature>
<dbReference type="EMBL" id="MSFK01000013">
    <property type="protein sequence ID" value="PWY87913.1"/>
    <property type="molecule type" value="Genomic_DNA"/>
</dbReference>
<dbReference type="Proteomes" id="UP000246702">
    <property type="component" value="Unassembled WGS sequence"/>
</dbReference>
<accession>A0A317WNH0</accession>
<evidence type="ECO:0000256" key="1">
    <source>
        <dbReference type="SAM" id="MobiDB-lite"/>
    </source>
</evidence>
<sequence length="62" mass="7032">MMQKINSNQQQTHNNSIHSHLTKPTKITPYSSTILPHQQPQTLKLSPQLYRSPRSGDTHIAA</sequence>
<proteinExistence type="predicted"/>
<dbReference type="GeneID" id="37113796"/>